<evidence type="ECO:0000259" key="2">
    <source>
        <dbReference type="Pfam" id="PF13280"/>
    </source>
</evidence>
<dbReference type="InterPro" id="IPR026881">
    <property type="entry name" value="WYL_dom"/>
</dbReference>
<dbReference type="InterPro" id="IPR051534">
    <property type="entry name" value="CBASS_pafABC_assoc_protein"/>
</dbReference>
<dbReference type="InterPro" id="IPR059020">
    <property type="entry name" value="CapW_CTD"/>
</dbReference>
<dbReference type="Pfam" id="PF13280">
    <property type="entry name" value="WYL"/>
    <property type="match status" value="1"/>
</dbReference>
<dbReference type="PIRSF" id="PIRSF015558">
    <property type="entry name" value="Txn_reg_DeoR_prd"/>
    <property type="match status" value="1"/>
</dbReference>
<feature type="domain" description="WYL" evidence="2">
    <location>
        <begin position="137"/>
        <end position="205"/>
    </location>
</feature>
<dbReference type="PANTHER" id="PTHR34580:SF3">
    <property type="entry name" value="PROTEIN PAFB"/>
    <property type="match status" value="1"/>
</dbReference>
<feature type="domain" description="DNA-binding transcriptional repressor CapW C-terminal dimerisation" evidence="3">
    <location>
        <begin position="224"/>
        <end position="292"/>
    </location>
</feature>
<evidence type="ECO:0000256" key="1">
    <source>
        <dbReference type="SAM" id="MobiDB-lite"/>
    </source>
</evidence>
<name>A0ABZ1ALC2_AROEV</name>
<keyword evidence="6" id="KW-1185">Reference proteome</keyword>
<dbReference type="Proteomes" id="UP001626593">
    <property type="component" value="Chromosome"/>
</dbReference>
<evidence type="ECO:0000313" key="5">
    <source>
        <dbReference type="EMBL" id="WRL44953.1"/>
    </source>
</evidence>
<dbReference type="InterPro" id="IPR059019">
    <property type="entry name" value="WHD_CapW"/>
</dbReference>
<dbReference type="EMBL" id="CP141259">
    <property type="protein sequence ID" value="WRL44953.1"/>
    <property type="molecule type" value="Genomic_DNA"/>
</dbReference>
<feature type="domain" description="DNA-binding transcriptional repressor CapW winged helix-turn-helix" evidence="4">
    <location>
        <begin position="24"/>
        <end position="102"/>
    </location>
</feature>
<evidence type="ECO:0000259" key="4">
    <source>
        <dbReference type="Pfam" id="PF26109"/>
    </source>
</evidence>
<feature type="region of interest" description="Disordered" evidence="1">
    <location>
        <begin position="1"/>
        <end position="20"/>
    </location>
</feature>
<dbReference type="PANTHER" id="PTHR34580">
    <property type="match status" value="1"/>
</dbReference>
<evidence type="ECO:0000313" key="6">
    <source>
        <dbReference type="Proteomes" id="UP001626593"/>
    </source>
</evidence>
<reference evidence="5 6" key="1">
    <citation type="submission" date="2023-12" db="EMBL/GenBank/DDBJ databases">
        <title>A. evansii MAY27, complete genome.</title>
        <authorList>
            <person name="Wang Y."/>
        </authorList>
    </citation>
    <scope>NUCLEOTIDE SEQUENCE [LARGE SCALE GENOMIC DNA]</scope>
    <source>
        <strain evidence="5 6">MAY27</strain>
    </source>
</reference>
<evidence type="ECO:0000259" key="3">
    <source>
        <dbReference type="Pfam" id="PF26107"/>
    </source>
</evidence>
<protein>
    <submittedName>
        <fullName evidence="5">WYL domain-containing protein</fullName>
    </submittedName>
</protein>
<proteinExistence type="predicted"/>
<gene>
    <name evidence="5" type="ORF">U5817_17275</name>
</gene>
<organism evidence="5 6">
    <name type="scientific">Aromatoleum evansii</name>
    <name type="common">Azoarcus evansii</name>
    <dbReference type="NCBI Taxonomy" id="59406"/>
    <lineage>
        <taxon>Bacteria</taxon>
        <taxon>Pseudomonadati</taxon>
        <taxon>Pseudomonadota</taxon>
        <taxon>Betaproteobacteria</taxon>
        <taxon>Rhodocyclales</taxon>
        <taxon>Rhodocyclaceae</taxon>
        <taxon>Aromatoleum</taxon>
    </lineage>
</organism>
<dbReference type="RefSeq" id="WP_407278216.1">
    <property type="nucleotide sequence ID" value="NZ_CP141259.1"/>
</dbReference>
<sequence length="306" mass="34460">MTARTTSTAPAAPSASRPSGRWSQERRLEFIDYRLRWDGHLNRSDLIEFFGISVPQASLDIARYTELAPNNIRYDTRARTYLSGTSFAPLYNTDNPQRYLNDLLVSVSGLCSEGSLFIGWAPPVGVTPIPTRVVSTETLGRLLQAIRNRETVKVKYQSLTSEEPQDRTLSPHALAFDGFRWHVRAFCHARQSFRDFVIARMLAIRPGGASTVSPEDDRAWHTAVTLVIAPHSGLPPPQRKVIELDYGMEDGEARLQCRQALLFYLLKHLGFDGRQAVTPQAQQIILKNEAEVERHLNKATFPFLGQ</sequence>
<dbReference type="InterPro" id="IPR016634">
    <property type="entry name" value="CapW-like"/>
</dbReference>
<feature type="compositionally biased region" description="Low complexity" evidence="1">
    <location>
        <begin position="1"/>
        <end position="19"/>
    </location>
</feature>
<dbReference type="PROSITE" id="PS52050">
    <property type="entry name" value="WYL"/>
    <property type="match status" value="1"/>
</dbReference>
<dbReference type="Pfam" id="PF26109">
    <property type="entry name" value="WHD_BrxR"/>
    <property type="match status" value="1"/>
</dbReference>
<dbReference type="Pfam" id="PF26107">
    <property type="entry name" value="BrxR_CTD"/>
    <property type="match status" value="1"/>
</dbReference>
<accession>A0ABZ1ALC2</accession>